<reference evidence="9" key="1">
    <citation type="submission" date="2021-01" db="EMBL/GenBank/DDBJ databases">
        <authorList>
            <person name="Kaushik A."/>
        </authorList>
    </citation>
    <scope>NUCLEOTIDE SEQUENCE</scope>
    <source>
        <strain evidence="9">AG1-1C</strain>
    </source>
</reference>
<feature type="compositionally biased region" description="Basic and acidic residues" evidence="7">
    <location>
        <begin position="134"/>
        <end position="143"/>
    </location>
</feature>
<feature type="compositionally biased region" description="Low complexity" evidence="7">
    <location>
        <begin position="214"/>
        <end position="228"/>
    </location>
</feature>
<dbReference type="EC" id="3.4.19.12" evidence="2"/>
<feature type="compositionally biased region" description="Low complexity" evidence="7">
    <location>
        <begin position="399"/>
        <end position="415"/>
    </location>
</feature>
<dbReference type="GO" id="GO:0043130">
    <property type="term" value="F:ubiquitin binding"/>
    <property type="evidence" value="ECO:0007669"/>
    <property type="project" value="TreeGrafter"/>
</dbReference>
<feature type="domain" description="OTU" evidence="8">
    <location>
        <begin position="580"/>
        <end position="793"/>
    </location>
</feature>
<keyword evidence="3" id="KW-0645">Protease</keyword>
<comment type="caution">
    <text evidence="9">The sequence shown here is derived from an EMBL/GenBank/DDBJ whole genome shotgun (WGS) entry which is preliminary data.</text>
</comment>
<accession>A0A8H3A5Z2</accession>
<evidence type="ECO:0000256" key="5">
    <source>
        <dbReference type="ARBA" id="ARBA00022801"/>
    </source>
</evidence>
<feature type="compositionally biased region" description="Polar residues" evidence="7">
    <location>
        <begin position="1"/>
        <end position="11"/>
    </location>
</feature>
<dbReference type="CDD" id="cd22749">
    <property type="entry name" value="Otubain_C65"/>
    <property type="match status" value="1"/>
</dbReference>
<evidence type="ECO:0000259" key="8">
    <source>
        <dbReference type="PROSITE" id="PS50802"/>
    </source>
</evidence>
<dbReference type="AlphaFoldDB" id="A0A8H3A5Z2"/>
<dbReference type="GO" id="GO:0004843">
    <property type="term" value="F:cysteine-type deubiquitinase activity"/>
    <property type="evidence" value="ECO:0007669"/>
    <property type="project" value="UniProtKB-EC"/>
</dbReference>
<dbReference type="GO" id="GO:0005634">
    <property type="term" value="C:nucleus"/>
    <property type="evidence" value="ECO:0007669"/>
    <property type="project" value="TreeGrafter"/>
</dbReference>
<feature type="compositionally biased region" description="Low complexity" evidence="7">
    <location>
        <begin position="331"/>
        <end position="354"/>
    </location>
</feature>
<dbReference type="InterPro" id="IPR003323">
    <property type="entry name" value="OTU_dom"/>
</dbReference>
<proteinExistence type="predicted"/>
<dbReference type="InterPro" id="IPR042467">
    <property type="entry name" value="Peptidase_C65_otubain_sub2"/>
</dbReference>
<dbReference type="PANTHER" id="PTHR12931:SF15">
    <property type="entry name" value="UBIQUITIN THIOESTERASE OTUBAIN-LIKE"/>
    <property type="match status" value="1"/>
</dbReference>
<name>A0A8H3A5Z2_9AGAM</name>
<dbReference type="InterPro" id="IPR019400">
    <property type="entry name" value="Peptidase_C65_otubain"/>
</dbReference>
<dbReference type="InterPro" id="IPR042468">
    <property type="entry name" value="Peptidase_C65_otubain_sub1"/>
</dbReference>
<evidence type="ECO:0000256" key="1">
    <source>
        <dbReference type="ARBA" id="ARBA00000707"/>
    </source>
</evidence>
<dbReference type="PANTHER" id="PTHR12931">
    <property type="entry name" value="UBIQUITIN THIOLESTERASE PROTEIN OTUB"/>
    <property type="match status" value="1"/>
</dbReference>
<protein>
    <recommendedName>
        <fullName evidence="2">ubiquitinyl hydrolase 1</fullName>
        <ecNumber evidence="2">3.4.19.12</ecNumber>
    </recommendedName>
</protein>
<dbReference type="Pfam" id="PF10275">
    <property type="entry name" value="Peptidase_C65"/>
    <property type="match status" value="1"/>
</dbReference>
<feature type="compositionally biased region" description="Basic and acidic residues" evidence="7">
    <location>
        <begin position="98"/>
        <end position="109"/>
    </location>
</feature>
<dbReference type="Proteomes" id="UP000663846">
    <property type="component" value="Unassembled WGS sequence"/>
</dbReference>
<keyword evidence="5" id="KW-0378">Hydrolase</keyword>
<feature type="region of interest" description="Disordered" evidence="7">
    <location>
        <begin position="1"/>
        <end position="454"/>
    </location>
</feature>
<evidence type="ECO:0000313" key="9">
    <source>
        <dbReference type="EMBL" id="CAE6410826.1"/>
    </source>
</evidence>
<comment type="catalytic activity">
    <reaction evidence="1">
        <text>Thiol-dependent hydrolysis of ester, thioester, amide, peptide and isopeptide bonds formed by the C-terminal Gly of ubiquitin (a 76-residue protein attached to proteins as an intracellular targeting signal).</text>
        <dbReference type="EC" id="3.4.19.12"/>
    </reaction>
</comment>
<feature type="compositionally biased region" description="Basic and acidic residues" evidence="7">
    <location>
        <begin position="80"/>
        <end position="89"/>
    </location>
</feature>
<feature type="compositionally biased region" description="Polar residues" evidence="7">
    <location>
        <begin position="26"/>
        <end position="52"/>
    </location>
</feature>
<dbReference type="GO" id="GO:0071108">
    <property type="term" value="P:protein K48-linked deubiquitination"/>
    <property type="evidence" value="ECO:0007669"/>
    <property type="project" value="TreeGrafter"/>
</dbReference>
<dbReference type="Gene3D" id="3.30.200.60">
    <property type="entry name" value="Peptidase C65 Otubain, subdomain 1"/>
    <property type="match status" value="1"/>
</dbReference>
<dbReference type="Gene3D" id="1.20.1300.20">
    <property type="entry name" value="Peptidase C65 Otubain, subdomain 2"/>
    <property type="match status" value="1"/>
</dbReference>
<evidence type="ECO:0000256" key="2">
    <source>
        <dbReference type="ARBA" id="ARBA00012759"/>
    </source>
</evidence>
<evidence type="ECO:0000256" key="6">
    <source>
        <dbReference type="ARBA" id="ARBA00022807"/>
    </source>
</evidence>
<dbReference type="EMBL" id="CAJMWS010000312">
    <property type="protein sequence ID" value="CAE6410826.1"/>
    <property type="molecule type" value="Genomic_DNA"/>
</dbReference>
<keyword evidence="6" id="KW-0788">Thiol protease</keyword>
<dbReference type="PROSITE" id="PS50802">
    <property type="entry name" value="OTU"/>
    <property type="match status" value="1"/>
</dbReference>
<feature type="region of interest" description="Disordered" evidence="7">
    <location>
        <begin position="477"/>
        <end position="522"/>
    </location>
</feature>
<keyword evidence="4" id="KW-0833">Ubl conjugation pathway</keyword>
<dbReference type="InterPro" id="IPR038765">
    <property type="entry name" value="Papain-like_cys_pep_sf"/>
</dbReference>
<feature type="compositionally biased region" description="Basic and acidic residues" evidence="7">
    <location>
        <begin position="14"/>
        <end position="23"/>
    </location>
</feature>
<evidence type="ECO:0000256" key="7">
    <source>
        <dbReference type="SAM" id="MobiDB-lite"/>
    </source>
</evidence>
<gene>
    <name evidence="9" type="ORF">RDB_LOCUS68044</name>
</gene>
<dbReference type="SUPFAM" id="SSF54001">
    <property type="entry name" value="Cysteine proteinases"/>
    <property type="match status" value="1"/>
</dbReference>
<dbReference type="PRINTS" id="PR01217">
    <property type="entry name" value="PRICHEXTENSN"/>
</dbReference>
<feature type="compositionally biased region" description="Polar residues" evidence="7">
    <location>
        <begin position="190"/>
        <end position="205"/>
    </location>
</feature>
<feature type="compositionally biased region" description="Polar residues" evidence="7">
    <location>
        <begin position="494"/>
        <end position="508"/>
    </location>
</feature>
<evidence type="ECO:0000256" key="3">
    <source>
        <dbReference type="ARBA" id="ARBA00022670"/>
    </source>
</evidence>
<evidence type="ECO:0000256" key="4">
    <source>
        <dbReference type="ARBA" id="ARBA00022786"/>
    </source>
</evidence>
<organism evidence="9 10">
    <name type="scientific">Rhizoctonia solani</name>
    <dbReference type="NCBI Taxonomy" id="456999"/>
    <lineage>
        <taxon>Eukaryota</taxon>
        <taxon>Fungi</taxon>
        <taxon>Dikarya</taxon>
        <taxon>Basidiomycota</taxon>
        <taxon>Agaricomycotina</taxon>
        <taxon>Agaricomycetes</taxon>
        <taxon>Cantharellales</taxon>
        <taxon>Ceratobasidiaceae</taxon>
        <taxon>Rhizoctonia</taxon>
    </lineage>
</organism>
<dbReference type="GO" id="GO:0006508">
    <property type="term" value="P:proteolysis"/>
    <property type="evidence" value="ECO:0007669"/>
    <property type="project" value="UniProtKB-KW"/>
</dbReference>
<feature type="compositionally biased region" description="Low complexity" evidence="7">
    <location>
        <begin position="304"/>
        <end position="321"/>
    </location>
</feature>
<sequence>MSSPDSGSGWSIISHHEQEKDAAVQKQANILEQSGNTSSNGRRLGTSRTHVQMDNPLPPPPALLSNPPLAVPGPIPIPNARRESKRGATKEFPTVGPDDNKPERRDEPPKNSFVRRMRSSLLGGKNPFLSQNKATEKDKEKQDQMVIPPSLSPEPDAVIVGRPGSGSNGTTPEPPVAPKGSRGSRPPVTAYSTKFYSNQRVQPAQPSRPRKDSFSSPTHSHHSATSEPTKTERPPSRNKSRRSREIPIVELSGKNTEGVPLEREPVLGALQSHRATSARVPHAPSASVPTQPTIRPLPPPPTTKPTVTLVPQPQPQSRSQPHPQPHPHPQPAAAAPSPQNSRPNPTPNTVVATPVPQPVRPPLESLHPGAHYSDVQHHHQPTQQSVSNPPVVRYKTSSDRTSYTTTATTPSLSSSVKTHGSQGASDAAPKGAERVGWAAAPPTRPPMSGHTRAATFDQPNASEAWSQSLQQISLRNGQQAGYHMQMSSRYEPPQHTSLPQAQYHSSPPKSKPNKLQRHATTAVSTPSTVVTHYYYDPSPPLITRIARLSELKEDYRNPGSERSNIMRRKINYLRFELGYTGLRRARGDGNCFYRSFAFCYLEQILFAEDRALAVINALDNLEVAQNLVEAALPDNKFSKQMHLFLRDLIRNIELGKTDQKKLLRTFQDLRDSDDIVAYVRLLASAYIRLTTEMHASVFHPDDPTVIVSPVEFCVSFVEEMGQDADHLQISALSRTLNVAVYIYRLDEKVDGVAPNEQDIPAHCTRFTPTDAPIVTEPVALLFRPGHYDILERHPEQL</sequence>
<evidence type="ECO:0000313" key="10">
    <source>
        <dbReference type="Proteomes" id="UP000663846"/>
    </source>
</evidence>